<evidence type="ECO:0000256" key="5">
    <source>
        <dbReference type="ARBA" id="ARBA00022737"/>
    </source>
</evidence>
<evidence type="ECO:0000256" key="1">
    <source>
        <dbReference type="ARBA" id="ARBA00004123"/>
    </source>
</evidence>
<dbReference type="AlphaFoldDB" id="A0A4U0Y360"/>
<evidence type="ECO:0000256" key="10">
    <source>
        <dbReference type="ARBA" id="ARBA00024826"/>
    </source>
</evidence>
<evidence type="ECO:0000313" key="16">
    <source>
        <dbReference type="Proteomes" id="UP000309340"/>
    </source>
</evidence>
<keyword evidence="3 12" id="KW-0507">mRNA processing</keyword>
<dbReference type="PANTHER" id="PTHR23102">
    <property type="entry name" value="CLEAVAGE AND POLYADENYLATION SPECIFICITY FACTOR SUBUNIT 4-RELATED"/>
    <property type="match status" value="1"/>
</dbReference>
<reference evidence="15 16" key="1">
    <citation type="submission" date="2017-03" db="EMBL/GenBank/DDBJ databases">
        <title>Genomes of endolithic fungi from Antarctica.</title>
        <authorList>
            <person name="Coleine C."/>
            <person name="Masonjones S."/>
            <person name="Stajich J.E."/>
        </authorList>
    </citation>
    <scope>NUCLEOTIDE SEQUENCE [LARGE SCALE GENOMIC DNA]</scope>
    <source>
        <strain evidence="15 16">CCFEE 5184</strain>
    </source>
</reference>
<dbReference type="OrthoDB" id="1914176at2759"/>
<protein>
    <recommendedName>
        <fullName evidence="12">mRNA 3'-end-processing protein</fullName>
    </recommendedName>
</protein>
<gene>
    <name evidence="15" type="ORF">B0A55_00973</name>
</gene>
<comment type="caution">
    <text evidence="15">The sequence shown here is derived from an EMBL/GenBank/DDBJ whole genome shotgun (WGS) entry which is preliminary data.</text>
</comment>
<evidence type="ECO:0000256" key="12">
    <source>
        <dbReference type="RuleBase" id="RU369008"/>
    </source>
</evidence>
<feature type="zinc finger region" description="C3H1-type" evidence="11">
    <location>
        <begin position="141"/>
        <end position="168"/>
    </location>
</feature>
<evidence type="ECO:0000256" key="11">
    <source>
        <dbReference type="PROSITE-ProRule" id="PRU00723"/>
    </source>
</evidence>
<evidence type="ECO:0000256" key="8">
    <source>
        <dbReference type="ARBA" id="ARBA00022884"/>
    </source>
</evidence>
<feature type="domain" description="C3H1-type" evidence="14">
    <location>
        <begin position="48"/>
        <end position="76"/>
    </location>
</feature>
<keyword evidence="7 11" id="KW-0862">Zinc</keyword>
<dbReference type="InterPro" id="IPR036855">
    <property type="entry name" value="Znf_CCCH_sf"/>
</dbReference>
<comment type="subcellular location">
    <subcellularLocation>
        <location evidence="1 12">Nucleus</location>
    </subcellularLocation>
</comment>
<keyword evidence="4 11" id="KW-0479">Metal-binding</keyword>
<evidence type="ECO:0000256" key="13">
    <source>
        <dbReference type="SAM" id="MobiDB-lite"/>
    </source>
</evidence>
<dbReference type="PROSITE" id="PS50103">
    <property type="entry name" value="ZF_C3H1"/>
    <property type="match status" value="4"/>
</dbReference>
<dbReference type="GO" id="GO:0008270">
    <property type="term" value="F:zinc ion binding"/>
    <property type="evidence" value="ECO:0007669"/>
    <property type="project" value="UniProtKB-KW"/>
</dbReference>
<evidence type="ECO:0000256" key="3">
    <source>
        <dbReference type="ARBA" id="ARBA00022664"/>
    </source>
</evidence>
<feature type="compositionally biased region" description="Basic and acidic residues" evidence="13">
    <location>
        <begin position="219"/>
        <end position="231"/>
    </location>
</feature>
<evidence type="ECO:0000256" key="4">
    <source>
        <dbReference type="ARBA" id="ARBA00022723"/>
    </source>
</evidence>
<dbReference type="GO" id="GO:0005634">
    <property type="term" value="C:nucleus"/>
    <property type="evidence" value="ECO:0007669"/>
    <property type="project" value="UniProtKB-SubCell"/>
</dbReference>
<accession>A0A4U0Y360</accession>
<sequence>MDVDTQPPPPPPPPLTSQILHPQLLPTPAFTFTPYLHHTLPTLGRPSKLTRPICPDFRSSHGCPRGPLCPDRHYVPPNERSGLRHLICKHYQRGLCKKGDACEFAHTFNLRDERECKEYSRYGICPQGDDCTYLHISPTSRLRDPPCPHYTRGFCPLGPYCSMRHLAHPTLCPYYLCGFCPNGRAHPPGPDKVVSCEFGAHPRWTRDEEMHPLLPRVRGPRDEEVEGREQEAREEEYFAEMERQREREAKGESGLGRWGKGMRRGGGRRGKWY</sequence>
<dbReference type="EMBL" id="NAJQ01000023">
    <property type="protein sequence ID" value="TKA82868.1"/>
    <property type="molecule type" value="Genomic_DNA"/>
</dbReference>
<feature type="compositionally biased region" description="Basic residues" evidence="13">
    <location>
        <begin position="260"/>
        <end position="273"/>
    </location>
</feature>
<keyword evidence="9 12" id="KW-0539">Nucleus</keyword>
<feature type="zinc finger region" description="C3H1-type" evidence="11">
    <location>
        <begin position="48"/>
        <end position="76"/>
    </location>
</feature>
<dbReference type="Gene3D" id="4.10.1000.10">
    <property type="entry name" value="Zinc finger, CCCH-type"/>
    <property type="match status" value="1"/>
</dbReference>
<name>A0A4U0Y360_9PEZI</name>
<keyword evidence="5 12" id="KW-0677">Repeat</keyword>
<keyword evidence="6 11" id="KW-0863">Zinc-finger</keyword>
<dbReference type="GO" id="GO:0031124">
    <property type="term" value="P:mRNA 3'-end processing"/>
    <property type="evidence" value="ECO:0007669"/>
    <property type="project" value="UniProtKB-UniRule"/>
</dbReference>
<evidence type="ECO:0000256" key="6">
    <source>
        <dbReference type="ARBA" id="ARBA00022771"/>
    </source>
</evidence>
<dbReference type="PANTHER" id="PTHR23102:SF24">
    <property type="entry name" value="CLEAVAGE AND POLYADENYLATION SPECIFICITY FACTOR SUBUNIT 4"/>
    <property type="match status" value="1"/>
</dbReference>
<evidence type="ECO:0000256" key="9">
    <source>
        <dbReference type="ARBA" id="ARBA00023242"/>
    </source>
</evidence>
<dbReference type="InterPro" id="IPR045348">
    <property type="entry name" value="CPSF4/Yth1"/>
</dbReference>
<evidence type="ECO:0000259" key="14">
    <source>
        <dbReference type="PROSITE" id="PS50103"/>
    </source>
</evidence>
<evidence type="ECO:0000256" key="2">
    <source>
        <dbReference type="ARBA" id="ARBA00008907"/>
    </source>
</evidence>
<dbReference type="Proteomes" id="UP000309340">
    <property type="component" value="Unassembled WGS sequence"/>
</dbReference>
<feature type="zinc finger region" description="C3H1-type" evidence="11">
    <location>
        <begin position="87"/>
        <end position="109"/>
    </location>
</feature>
<keyword evidence="8 12" id="KW-0694">RNA-binding</keyword>
<feature type="zinc finger region" description="C3H1-type" evidence="11">
    <location>
        <begin position="110"/>
        <end position="138"/>
    </location>
</feature>
<dbReference type="Pfam" id="PF00642">
    <property type="entry name" value="zf-CCCH"/>
    <property type="match status" value="2"/>
</dbReference>
<evidence type="ECO:0000313" key="15">
    <source>
        <dbReference type="EMBL" id="TKA82868.1"/>
    </source>
</evidence>
<dbReference type="SUPFAM" id="SSF90229">
    <property type="entry name" value="CCCH zinc finger"/>
    <property type="match status" value="2"/>
</dbReference>
<feature type="domain" description="C3H1-type" evidence="14">
    <location>
        <begin position="141"/>
        <end position="168"/>
    </location>
</feature>
<feature type="region of interest" description="Disordered" evidence="13">
    <location>
        <begin position="218"/>
        <end position="273"/>
    </location>
</feature>
<dbReference type="GO" id="GO:0003723">
    <property type="term" value="F:RNA binding"/>
    <property type="evidence" value="ECO:0007669"/>
    <property type="project" value="UniProtKB-UniRule"/>
</dbReference>
<feature type="compositionally biased region" description="Basic and acidic residues" evidence="13">
    <location>
        <begin position="240"/>
        <end position="251"/>
    </location>
</feature>
<comment type="function">
    <text evidence="10 12">Component of the cleavage factor I (CF I) involved in pre-mRNA 3'-end processing.</text>
</comment>
<feature type="domain" description="C3H1-type" evidence="14">
    <location>
        <begin position="110"/>
        <end position="138"/>
    </location>
</feature>
<dbReference type="Gene3D" id="3.30.1370.210">
    <property type="match status" value="1"/>
</dbReference>
<organism evidence="15 16">
    <name type="scientific">Friedmanniomyces simplex</name>
    <dbReference type="NCBI Taxonomy" id="329884"/>
    <lineage>
        <taxon>Eukaryota</taxon>
        <taxon>Fungi</taxon>
        <taxon>Dikarya</taxon>
        <taxon>Ascomycota</taxon>
        <taxon>Pezizomycotina</taxon>
        <taxon>Dothideomycetes</taxon>
        <taxon>Dothideomycetidae</taxon>
        <taxon>Mycosphaerellales</taxon>
        <taxon>Teratosphaeriaceae</taxon>
        <taxon>Friedmanniomyces</taxon>
    </lineage>
</organism>
<proteinExistence type="inferred from homology"/>
<dbReference type="InterPro" id="IPR000571">
    <property type="entry name" value="Znf_CCCH"/>
</dbReference>
<keyword evidence="16" id="KW-1185">Reference proteome</keyword>
<evidence type="ECO:0000256" key="7">
    <source>
        <dbReference type="ARBA" id="ARBA00022833"/>
    </source>
</evidence>
<feature type="domain" description="C3H1-type" evidence="14">
    <location>
        <begin position="87"/>
        <end position="109"/>
    </location>
</feature>
<comment type="similarity">
    <text evidence="2 12">Belongs to the CPSF4/YTH1 family.</text>
</comment>
<dbReference type="STRING" id="329884.A0A4U0Y360"/>
<dbReference type="SMART" id="SM00356">
    <property type="entry name" value="ZnF_C3H1"/>
    <property type="match status" value="5"/>
</dbReference>